<evidence type="ECO:0000256" key="2">
    <source>
        <dbReference type="ARBA" id="ARBA00023002"/>
    </source>
</evidence>
<dbReference type="FunFam" id="3.40.50.720:FF:000047">
    <property type="entry name" value="NADP-dependent L-serine/L-allo-threonine dehydrogenase"/>
    <property type="match status" value="1"/>
</dbReference>
<keyword evidence="2" id="KW-0560">Oxidoreductase</keyword>
<feature type="domain" description="Ketoreductase" evidence="4">
    <location>
        <begin position="2"/>
        <end position="182"/>
    </location>
</feature>
<dbReference type="InterPro" id="IPR020904">
    <property type="entry name" value="Sc_DH/Rdtase_CS"/>
</dbReference>
<evidence type="ECO:0000256" key="1">
    <source>
        <dbReference type="ARBA" id="ARBA00006484"/>
    </source>
</evidence>
<dbReference type="Pfam" id="PF00106">
    <property type="entry name" value="adh_short"/>
    <property type="match status" value="1"/>
</dbReference>
<name>A0A8J8MRM7_9RHOB</name>
<sequence length="248" mass="26497">MKTVLITGATSGFGRDTARRFVAGGWRVIGTGRRQDRLQTLGEELGPQFHGIAFDITDREAMSAALASLPEDLAQIDLLINNAGLALGTTPAPDINLDDWMTMVDTNVKGLIAITQLLLPGLIARKGGIINIASTAGNWPYPGGNVYGATKAFVRQFSLNLRTDLHGTGVRVTVLEPGMAETEFTMVRTKGDAASSDSLYAGANPLTAEDMAETLHWIATQPAHVNINTLEVMPVSQSFAALRVHREG</sequence>
<dbReference type="CDD" id="cd05346">
    <property type="entry name" value="SDR_c5"/>
    <property type="match status" value="1"/>
</dbReference>
<proteinExistence type="inferred from homology"/>
<evidence type="ECO:0000313" key="5">
    <source>
        <dbReference type="EMBL" id="QUS35492.1"/>
    </source>
</evidence>
<dbReference type="InterPro" id="IPR057326">
    <property type="entry name" value="KR_dom"/>
</dbReference>
<gene>
    <name evidence="5" type="ORF">GR316_03935</name>
</gene>
<dbReference type="RefSeq" id="WP_211784741.1">
    <property type="nucleotide sequence ID" value="NZ_CP047289.1"/>
</dbReference>
<comment type="similarity">
    <text evidence="1 3">Belongs to the short-chain dehydrogenases/reductases (SDR) family.</text>
</comment>
<accession>A0A8J8MRM7</accession>
<keyword evidence="6" id="KW-1185">Reference proteome</keyword>
<protein>
    <submittedName>
        <fullName evidence="5">SDR family NAD(P)-dependent oxidoreductase</fullName>
    </submittedName>
</protein>
<dbReference type="GO" id="GO:0016616">
    <property type="term" value="F:oxidoreductase activity, acting on the CH-OH group of donors, NAD or NADP as acceptor"/>
    <property type="evidence" value="ECO:0007669"/>
    <property type="project" value="UniProtKB-ARBA"/>
</dbReference>
<dbReference type="PRINTS" id="PR00081">
    <property type="entry name" value="GDHRDH"/>
</dbReference>
<evidence type="ECO:0000259" key="4">
    <source>
        <dbReference type="SMART" id="SM00822"/>
    </source>
</evidence>
<dbReference type="PANTHER" id="PTHR42901">
    <property type="entry name" value="ALCOHOL DEHYDROGENASE"/>
    <property type="match status" value="1"/>
</dbReference>
<dbReference type="InterPro" id="IPR002347">
    <property type="entry name" value="SDR_fam"/>
</dbReference>
<dbReference type="EMBL" id="CP047289">
    <property type="protein sequence ID" value="QUS35492.1"/>
    <property type="molecule type" value="Genomic_DNA"/>
</dbReference>
<dbReference type="Proteomes" id="UP000679284">
    <property type="component" value="Chromosome"/>
</dbReference>
<reference evidence="5" key="1">
    <citation type="submission" date="2020-01" db="EMBL/GenBank/DDBJ databases">
        <authorList>
            <person name="Yang Y."/>
            <person name="Kwon Y.M."/>
        </authorList>
    </citation>
    <scope>NUCLEOTIDE SEQUENCE</scope>
    <source>
        <strain evidence="5">PG104</strain>
    </source>
</reference>
<dbReference type="SMART" id="SM00822">
    <property type="entry name" value="PKS_KR"/>
    <property type="match status" value="1"/>
</dbReference>
<dbReference type="SUPFAM" id="SSF51735">
    <property type="entry name" value="NAD(P)-binding Rossmann-fold domains"/>
    <property type="match status" value="1"/>
</dbReference>
<organism evidence="5 6">
    <name type="scientific">Falsirhodobacter algicola</name>
    <dbReference type="NCBI Taxonomy" id="2692330"/>
    <lineage>
        <taxon>Bacteria</taxon>
        <taxon>Pseudomonadati</taxon>
        <taxon>Pseudomonadota</taxon>
        <taxon>Alphaproteobacteria</taxon>
        <taxon>Rhodobacterales</taxon>
        <taxon>Paracoccaceae</taxon>
        <taxon>Falsirhodobacter</taxon>
    </lineage>
</organism>
<dbReference type="Gene3D" id="3.40.50.720">
    <property type="entry name" value="NAD(P)-binding Rossmann-like Domain"/>
    <property type="match status" value="1"/>
</dbReference>
<dbReference type="KEGG" id="fap:GR316_03935"/>
<dbReference type="PROSITE" id="PS00061">
    <property type="entry name" value="ADH_SHORT"/>
    <property type="match status" value="1"/>
</dbReference>
<dbReference type="AlphaFoldDB" id="A0A8J8MRM7"/>
<dbReference type="InterPro" id="IPR036291">
    <property type="entry name" value="NAD(P)-bd_dom_sf"/>
</dbReference>
<evidence type="ECO:0000256" key="3">
    <source>
        <dbReference type="RuleBase" id="RU000363"/>
    </source>
</evidence>
<dbReference type="PANTHER" id="PTHR42901:SF1">
    <property type="entry name" value="ALCOHOL DEHYDROGENASE"/>
    <property type="match status" value="1"/>
</dbReference>
<evidence type="ECO:0000313" key="6">
    <source>
        <dbReference type="Proteomes" id="UP000679284"/>
    </source>
</evidence>
<dbReference type="PRINTS" id="PR00080">
    <property type="entry name" value="SDRFAMILY"/>
</dbReference>